<dbReference type="EMBL" id="FMXR01000008">
    <property type="protein sequence ID" value="SDB16360.1"/>
    <property type="molecule type" value="Genomic_DNA"/>
</dbReference>
<gene>
    <name evidence="1" type="ORF">SAMN02910417_01247</name>
</gene>
<dbReference type="RefSeq" id="WP_090173326.1">
    <property type="nucleotide sequence ID" value="NZ_FMXR01000008.1"/>
</dbReference>
<proteinExistence type="predicted"/>
<protein>
    <submittedName>
        <fullName evidence="1">Uncharacterized protein</fullName>
    </submittedName>
</protein>
<reference evidence="1 2" key="1">
    <citation type="submission" date="2016-10" db="EMBL/GenBank/DDBJ databases">
        <authorList>
            <person name="de Groot N.N."/>
        </authorList>
    </citation>
    <scope>NUCLEOTIDE SEQUENCE [LARGE SCALE GENOMIC DNA]</scope>
    <source>
        <strain evidence="1 2">DSM 3217</strain>
    </source>
</reference>
<accession>A0A1G6B6T8</accession>
<organism evidence="1 2">
    <name type="scientific">Eubacterium oxidoreducens</name>
    <dbReference type="NCBI Taxonomy" id="1732"/>
    <lineage>
        <taxon>Bacteria</taxon>
        <taxon>Bacillati</taxon>
        <taxon>Bacillota</taxon>
        <taxon>Clostridia</taxon>
        <taxon>Eubacteriales</taxon>
        <taxon>Eubacteriaceae</taxon>
        <taxon>Eubacterium</taxon>
    </lineage>
</organism>
<keyword evidence="2" id="KW-1185">Reference proteome</keyword>
<dbReference type="AlphaFoldDB" id="A0A1G6B6T8"/>
<evidence type="ECO:0000313" key="2">
    <source>
        <dbReference type="Proteomes" id="UP000199228"/>
    </source>
</evidence>
<evidence type="ECO:0000313" key="1">
    <source>
        <dbReference type="EMBL" id="SDB16360.1"/>
    </source>
</evidence>
<dbReference type="Proteomes" id="UP000199228">
    <property type="component" value="Unassembled WGS sequence"/>
</dbReference>
<sequence length="110" mass="12251">MSHLAEKITANEKRAIESAVLNHYGEITIAGDVGKQCAANYNKKYYTEGISTDADFNNVPTLEVVNNQDVYFVLWTTMTGFTLTRDSLKEYDSKVVGDTIVLTHKASQVK</sequence>
<name>A0A1G6B6T8_EUBOX</name>